<evidence type="ECO:0000313" key="1">
    <source>
        <dbReference type="EMBL" id="WSB99150.1"/>
    </source>
</evidence>
<keyword evidence="1" id="KW-0547">Nucleotide-binding</keyword>
<dbReference type="Proteomes" id="UP001348369">
    <property type="component" value="Chromosome"/>
</dbReference>
<sequence>MTTSHAITTSEASFEVQLPMTARSVPLARNALEEAMGGWDLDSDTREDVLLVVGELSANAVTHARKFPGRQWRLAVVPKPEVIRVEVSDADADRRPELSPPSDGEQGDAERGRGLELVDTLTGGAWGVAERVVGKTVWAQIKRPAPLGAP</sequence>
<accession>A0ACD4ZLV3</accession>
<proteinExistence type="predicted"/>
<reference evidence="1" key="1">
    <citation type="submission" date="2022-10" db="EMBL/GenBank/DDBJ databases">
        <title>The complete genomes of actinobacterial strains from the NBC collection.</title>
        <authorList>
            <person name="Joergensen T.S."/>
            <person name="Alvarez Arevalo M."/>
            <person name="Sterndorff E.B."/>
            <person name="Faurdal D."/>
            <person name="Vuksanovic O."/>
            <person name="Mourched A.-S."/>
            <person name="Charusanti P."/>
            <person name="Shaw S."/>
            <person name="Blin K."/>
            <person name="Weber T."/>
        </authorList>
    </citation>
    <scope>NUCLEOTIDE SEQUENCE</scope>
    <source>
        <strain evidence="1">NBC 01771</strain>
    </source>
</reference>
<gene>
    <name evidence="1" type="ORF">OG835_20405</name>
</gene>
<keyword evidence="2" id="KW-1185">Reference proteome</keyword>
<evidence type="ECO:0000313" key="2">
    <source>
        <dbReference type="Proteomes" id="UP001348369"/>
    </source>
</evidence>
<organism evidence="1 2">
    <name type="scientific">Streptomyces scopuliridis</name>
    <dbReference type="NCBI Taxonomy" id="452529"/>
    <lineage>
        <taxon>Bacteria</taxon>
        <taxon>Bacillati</taxon>
        <taxon>Actinomycetota</taxon>
        <taxon>Actinomycetes</taxon>
        <taxon>Kitasatosporales</taxon>
        <taxon>Streptomycetaceae</taxon>
        <taxon>Streptomyces</taxon>
    </lineage>
</organism>
<dbReference type="EMBL" id="CP109109">
    <property type="protein sequence ID" value="WSB99150.1"/>
    <property type="molecule type" value="Genomic_DNA"/>
</dbReference>
<keyword evidence="1" id="KW-0067">ATP-binding</keyword>
<name>A0ACD4ZLV3_9ACTN</name>
<protein>
    <submittedName>
        <fullName evidence="1">ATP-binding protein</fullName>
    </submittedName>
</protein>